<gene>
    <name evidence="2" type="ORF">HCJ38_14135</name>
</gene>
<evidence type="ECO:0000313" key="3">
    <source>
        <dbReference type="Proteomes" id="UP000561617"/>
    </source>
</evidence>
<proteinExistence type="predicted"/>
<feature type="region of interest" description="Disordered" evidence="1">
    <location>
        <begin position="54"/>
        <end position="73"/>
    </location>
</feature>
<dbReference type="EMBL" id="JAASTW010000026">
    <property type="protein sequence ID" value="MBC1490127.1"/>
    <property type="molecule type" value="Genomic_DNA"/>
</dbReference>
<evidence type="ECO:0000256" key="1">
    <source>
        <dbReference type="SAM" id="MobiDB-lite"/>
    </source>
</evidence>
<comment type="caution">
    <text evidence="2">The sequence shown here is derived from an EMBL/GenBank/DDBJ whole genome shotgun (WGS) entry which is preliminary data.</text>
</comment>
<dbReference type="AlphaFoldDB" id="A0A7X1CAB8"/>
<accession>A0A7X1CAB8</accession>
<protein>
    <submittedName>
        <fullName evidence="2">Uncharacterized protein</fullName>
    </submittedName>
</protein>
<dbReference type="RefSeq" id="WP_185381631.1">
    <property type="nucleotide sequence ID" value="NZ_JAASTW010000026.1"/>
</dbReference>
<reference evidence="2 3" key="1">
    <citation type="submission" date="2020-03" db="EMBL/GenBank/DDBJ databases">
        <title>Soil Listeria distribution.</title>
        <authorList>
            <person name="Liao J."/>
            <person name="Wiedmann M."/>
        </authorList>
    </citation>
    <scope>NUCLEOTIDE SEQUENCE [LARGE SCALE GENOMIC DNA]</scope>
    <source>
        <strain evidence="2 3">FSL L7-1554</strain>
    </source>
</reference>
<sequence length="202" mass="23026">MKSNKKKWTPKEKSVLACGLIFILCVGVYVYKTYIYSAPEPVDSNSPLVIEKKHNQTTTTNETEEDTLTTEDKQQNTAEQVFAKFLENYPTFDANKPTEHVEKVQDMLDPGFYQTLLTEQENMTTVPQYQTTIVESINNMSDKSAENDAVYWKAEVTTVNQDKEGKPLSTIKTQYVATLKQVDGKWVIIDLMQEGKGARLHE</sequence>
<dbReference type="Proteomes" id="UP000561617">
    <property type="component" value="Unassembled WGS sequence"/>
</dbReference>
<organism evidence="2 3">
    <name type="scientific">Listeria immobilis</name>
    <dbReference type="NCBI Taxonomy" id="2713502"/>
    <lineage>
        <taxon>Bacteria</taxon>
        <taxon>Bacillati</taxon>
        <taxon>Bacillota</taxon>
        <taxon>Bacilli</taxon>
        <taxon>Bacillales</taxon>
        <taxon>Listeriaceae</taxon>
        <taxon>Listeria</taxon>
    </lineage>
</organism>
<evidence type="ECO:0000313" key="2">
    <source>
        <dbReference type="EMBL" id="MBC1490127.1"/>
    </source>
</evidence>
<name>A0A7X1CAB8_9LIST</name>